<dbReference type="InterPro" id="IPR050840">
    <property type="entry name" value="Adaptor_Complx_Large_Subunit"/>
</dbReference>
<evidence type="ECO:0000313" key="6">
    <source>
        <dbReference type="Proteomes" id="UP001237642"/>
    </source>
</evidence>
<reference evidence="5" key="2">
    <citation type="submission" date="2023-05" db="EMBL/GenBank/DDBJ databases">
        <authorList>
            <person name="Schelkunov M.I."/>
        </authorList>
    </citation>
    <scope>NUCLEOTIDE SEQUENCE</scope>
    <source>
        <strain evidence="5">Hsosn_3</strain>
        <tissue evidence="5">Leaf</tissue>
    </source>
</reference>
<protein>
    <submittedName>
        <fullName evidence="5">Uncharacterized protein</fullName>
    </submittedName>
</protein>
<dbReference type="GO" id="GO:0012505">
    <property type="term" value="C:endomembrane system"/>
    <property type="evidence" value="ECO:0007669"/>
    <property type="project" value="UniProtKB-SubCell"/>
</dbReference>
<dbReference type="PANTHER" id="PTHR22780">
    <property type="entry name" value="ADAPTIN, ALPHA/GAMMA/EPSILON"/>
    <property type="match status" value="1"/>
</dbReference>
<evidence type="ECO:0000256" key="4">
    <source>
        <dbReference type="ARBA" id="ARBA00023136"/>
    </source>
</evidence>
<comment type="subcellular location">
    <subcellularLocation>
        <location evidence="1">Endomembrane system</location>
    </subcellularLocation>
</comment>
<dbReference type="InterPro" id="IPR016024">
    <property type="entry name" value="ARM-type_fold"/>
</dbReference>
<proteinExistence type="predicted"/>
<evidence type="ECO:0000313" key="5">
    <source>
        <dbReference type="EMBL" id="KAK1391867.1"/>
    </source>
</evidence>
<evidence type="ECO:0000256" key="2">
    <source>
        <dbReference type="ARBA" id="ARBA00022448"/>
    </source>
</evidence>
<organism evidence="5 6">
    <name type="scientific">Heracleum sosnowskyi</name>
    <dbReference type="NCBI Taxonomy" id="360622"/>
    <lineage>
        <taxon>Eukaryota</taxon>
        <taxon>Viridiplantae</taxon>
        <taxon>Streptophyta</taxon>
        <taxon>Embryophyta</taxon>
        <taxon>Tracheophyta</taxon>
        <taxon>Spermatophyta</taxon>
        <taxon>Magnoliopsida</taxon>
        <taxon>eudicotyledons</taxon>
        <taxon>Gunneridae</taxon>
        <taxon>Pentapetalae</taxon>
        <taxon>asterids</taxon>
        <taxon>campanulids</taxon>
        <taxon>Apiales</taxon>
        <taxon>Apiaceae</taxon>
        <taxon>Apioideae</taxon>
        <taxon>apioid superclade</taxon>
        <taxon>Tordylieae</taxon>
        <taxon>Tordyliinae</taxon>
        <taxon>Heracleum</taxon>
    </lineage>
</organism>
<keyword evidence="4" id="KW-0472">Membrane</keyword>
<dbReference type="SUPFAM" id="SSF48371">
    <property type="entry name" value="ARM repeat"/>
    <property type="match status" value="1"/>
</dbReference>
<evidence type="ECO:0000256" key="3">
    <source>
        <dbReference type="ARBA" id="ARBA00022927"/>
    </source>
</evidence>
<keyword evidence="6" id="KW-1185">Reference proteome</keyword>
<dbReference type="GO" id="GO:0015031">
    <property type="term" value="P:protein transport"/>
    <property type="evidence" value="ECO:0007669"/>
    <property type="project" value="UniProtKB-KW"/>
</dbReference>
<dbReference type="AlphaFoldDB" id="A0AAD8ITL4"/>
<dbReference type="Gene3D" id="1.25.10.10">
    <property type="entry name" value="Leucine-rich Repeat Variant"/>
    <property type="match status" value="1"/>
</dbReference>
<dbReference type="Proteomes" id="UP001237642">
    <property type="component" value="Unassembled WGS sequence"/>
</dbReference>
<name>A0AAD8ITL4_9APIA</name>
<keyword evidence="3" id="KW-0653">Protein transport</keyword>
<reference evidence="5" key="1">
    <citation type="submission" date="2023-02" db="EMBL/GenBank/DDBJ databases">
        <title>Genome of toxic invasive species Heracleum sosnowskyi carries increased number of genes despite the absence of recent whole-genome duplications.</title>
        <authorList>
            <person name="Schelkunov M."/>
            <person name="Shtratnikova V."/>
            <person name="Makarenko M."/>
            <person name="Klepikova A."/>
            <person name="Omelchenko D."/>
            <person name="Novikova G."/>
            <person name="Obukhova E."/>
            <person name="Bogdanov V."/>
            <person name="Penin A."/>
            <person name="Logacheva M."/>
        </authorList>
    </citation>
    <scope>NUCLEOTIDE SEQUENCE</scope>
    <source>
        <strain evidence="5">Hsosn_3</strain>
        <tissue evidence="5">Leaf</tissue>
    </source>
</reference>
<accession>A0AAD8ITL4</accession>
<keyword evidence="2" id="KW-0813">Transport</keyword>
<dbReference type="InterPro" id="IPR011989">
    <property type="entry name" value="ARM-like"/>
</dbReference>
<gene>
    <name evidence="5" type="ORF">POM88_010923</name>
</gene>
<dbReference type="EMBL" id="JAUIZM010000003">
    <property type="protein sequence ID" value="KAK1391867.1"/>
    <property type="molecule type" value="Genomic_DNA"/>
</dbReference>
<comment type="caution">
    <text evidence="5">The sequence shown here is derived from an EMBL/GenBank/DDBJ whole genome shotgun (WGS) entry which is preliminary data.</text>
</comment>
<sequence>MSASAVFPLFFPNTELLEAASDAISKFLKSDSHNLKYMGADTLGRLIKISPDISEQHQLAVIDCLELVTVELLLKFKKASDEYWEPEEDQFISLRYEVASKLYEQNLGQMDCKQKKH</sequence>
<dbReference type="GO" id="GO:0005737">
    <property type="term" value="C:cytoplasm"/>
    <property type="evidence" value="ECO:0007669"/>
    <property type="project" value="UniProtKB-ARBA"/>
</dbReference>
<evidence type="ECO:0000256" key="1">
    <source>
        <dbReference type="ARBA" id="ARBA00004308"/>
    </source>
</evidence>